<dbReference type="InterPro" id="IPR009057">
    <property type="entry name" value="Homeodomain-like_sf"/>
</dbReference>
<evidence type="ECO:0000313" key="5">
    <source>
        <dbReference type="EMBL" id="MFD1225264.1"/>
    </source>
</evidence>
<dbReference type="EMBL" id="JBHTLU010000058">
    <property type="protein sequence ID" value="MFD1225264.1"/>
    <property type="molecule type" value="Genomic_DNA"/>
</dbReference>
<reference evidence="6" key="1">
    <citation type="journal article" date="2019" name="Int. J. Syst. Evol. Microbiol.">
        <title>The Global Catalogue of Microorganisms (GCM) 10K type strain sequencing project: providing services to taxonomists for standard genome sequencing and annotation.</title>
        <authorList>
            <consortium name="The Broad Institute Genomics Platform"/>
            <consortium name="The Broad Institute Genome Sequencing Center for Infectious Disease"/>
            <person name="Wu L."/>
            <person name="Ma J."/>
        </authorList>
    </citation>
    <scope>NUCLEOTIDE SEQUENCE [LARGE SCALE GENOMIC DNA]</scope>
    <source>
        <strain evidence="6">CCUG 53270</strain>
    </source>
</reference>
<dbReference type="InterPro" id="IPR018060">
    <property type="entry name" value="HTH_AraC"/>
</dbReference>
<dbReference type="SUPFAM" id="SSF46689">
    <property type="entry name" value="Homeodomain-like"/>
    <property type="match status" value="2"/>
</dbReference>
<dbReference type="InterPro" id="IPR003313">
    <property type="entry name" value="AraC-bd"/>
</dbReference>
<dbReference type="PANTHER" id="PTHR43280">
    <property type="entry name" value="ARAC-FAMILY TRANSCRIPTIONAL REGULATOR"/>
    <property type="match status" value="1"/>
</dbReference>
<gene>
    <name evidence="5" type="ORF">ACFQ4B_34810</name>
</gene>
<dbReference type="InterPro" id="IPR020449">
    <property type="entry name" value="Tscrpt_reg_AraC-type_HTH"/>
</dbReference>
<dbReference type="PROSITE" id="PS01124">
    <property type="entry name" value="HTH_ARAC_FAMILY_2"/>
    <property type="match status" value="1"/>
</dbReference>
<dbReference type="Proteomes" id="UP001597180">
    <property type="component" value="Unassembled WGS sequence"/>
</dbReference>
<dbReference type="SUPFAM" id="SSF51215">
    <property type="entry name" value="Regulatory protein AraC"/>
    <property type="match status" value="1"/>
</dbReference>
<sequence length="316" mass="36342">MNPMASEVFRADQKFRPGMNIFVNRAFEAFSIPQHTHDAIEISYVTEGIGYQFINNTVVPVKRGDIYLLPMGTSHVYRPPSPDKVRTLSILNCVFRPELLQSSSSFPPAGSELHNALFHSENMRQPWFHHYDKDSKYGELFHNLLSEYRLQLPGYEVIVHSILIQILALLHRDTLSTSVPETMNLKVQDALQFIKQHYHEDINLKQVAEHAFLSVSHLQRLIKQATGTSFTSYVQHLRVQKCCELLKATSMTVQQIAGTVGYHDMKFFHTLFRQRTGMTPQEYRKNDRVLPNLTDKCFAALIENANILSLPTGHFR</sequence>
<dbReference type="InterPro" id="IPR037923">
    <property type="entry name" value="HTH-like"/>
</dbReference>
<proteinExistence type="predicted"/>
<dbReference type="Pfam" id="PF02311">
    <property type="entry name" value="AraC_binding"/>
    <property type="match status" value="1"/>
</dbReference>
<keyword evidence="3" id="KW-0804">Transcription</keyword>
<protein>
    <submittedName>
        <fullName evidence="5">Helix-turn-helix domain-containing protein</fullName>
    </submittedName>
</protein>
<comment type="caution">
    <text evidence="5">The sequence shown here is derived from an EMBL/GenBank/DDBJ whole genome shotgun (WGS) entry which is preliminary data.</text>
</comment>
<evidence type="ECO:0000256" key="3">
    <source>
        <dbReference type="ARBA" id="ARBA00023163"/>
    </source>
</evidence>
<dbReference type="PANTHER" id="PTHR43280:SF28">
    <property type="entry name" value="HTH-TYPE TRANSCRIPTIONAL ACTIVATOR RHAS"/>
    <property type="match status" value="1"/>
</dbReference>
<feature type="domain" description="HTH araC/xylS-type" evidence="4">
    <location>
        <begin position="188"/>
        <end position="286"/>
    </location>
</feature>
<dbReference type="Gene3D" id="2.60.120.10">
    <property type="entry name" value="Jelly Rolls"/>
    <property type="match status" value="1"/>
</dbReference>
<dbReference type="PRINTS" id="PR00032">
    <property type="entry name" value="HTHARAC"/>
</dbReference>
<dbReference type="RefSeq" id="WP_192700691.1">
    <property type="nucleotide sequence ID" value="NZ_BAABJG010000052.1"/>
</dbReference>
<dbReference type="Gene3D" id="1.10.10.60">
    <property type="entry name" value="Homeodomain-like"/>
    <property type="match status" value="2"/>
</dbReference>
<organism evidence="5 6">
    <name type="scientific">Paenibacillus vulneris</name>
    <dbReference type="NCBI Taxonomy" id="1133364"/>
    <lineage>
        <taxon>Bacteria</taxon>
        <taxon>Bacillati</taxon>
        <taxon>Bacillota</taxon>
        <taxon>Bacilli</taxon>
        <taxon>Bacillales</taxon>
        <taxon>Paenibacillaceae</taxon>
        <taxon>Paenibacillus</taxon>
    </lineage>
</organism>
<dbReference type="InterPro" id="IPR014710">
    <property type="entry name" value="RmlC-like_jellyroll"/>
</dbReference>
<evidence type="ECO:0000259" key="4">
    <source>
        <dbReference type="PROSITE" id="PS01124"/>
    </source>
</evidence>
<dbReference type="Pfam" id="PF12833">
    <property type="entry name" value="HTH_18"/>
    <property type="match status" value="1"/>
</dbReference>
<keyword evidence="2" id="KW-0238">DNA-binding</keyword>
<dbReference type="SMART" id="SM00342">
    <property type="entry name" value="HTH_ARAC"/>
    <property type="match status" value="1"/>
</dbReference>
<evidence type="ECO:0000313" key="6">
    <source>
        <dbReference type="Proteomes" id="UP001597180"/>
    </source>
</evidence>
<keyword evidence="6" id="KW-1185">Reference proteome</keyword>
<evidence type="ECO:0000256" key="2">
    <source>
        <dbReference type="ARBA" id="ARBA00023125"/>
    </source>
</evidence>
<evidence type="ECO:0000256" key="1">
    <source>
        <dbReference type="ARBA" id="ARBA00023015"/>
    </source>
</evidence>
<accession>A0ABW3UYD0</accession>
<name>A0ABW3UYD0_9BACL</name>
<keyword evidence="1" id="KW-0805">Transcription regulation</keyword>